<comment type="cofactor">
    <cofactor evidence="1">
        <name>Mn(2+)</name>
        <dbReference type="ChEBI" id="CHEBI:29035"/>
    </cofactor>
</comment>
<evidence type="ECO:0000256" key="6">
    <source>
        <dbReference type="ARBA" id="ARBA00022842"/>
    </source>
</evidence>
<evidence type="ECO:0000256" key="5">
    <source>
        <dbReference type="ARBA" id="ARBA00022723"/>
    </source>
</evidence>
<dbReference type="Proteomes" id="UP000298138">
    <property type="component" value="Unassembled WGS sequence"/>
</dbReference>
<evidence type="ECO:0000256" key="7">
    <source>
        <dbReference type="SAM" id="MobiDB-lite"/>
    </source>
</evidence>
<accession>A0A4S2N830</accession>
<reference evidence="10 11" key="1">
    <citation type="submission" date="2019-04" db="EMBL/GenBank/DDBJ databases">
        <title>Comparative genomics and transcriptomics to analyze fruiting body development in filamentous ascomycetes.</title>
        <authorList>
            <consortium name="DOE Joint Genome Institute"/>
            <person name="Lutkenhaus R."/>
            <person name="Traeger S."/>
            <person name="Breuer J."/>
            <person name="Kuo A."/>
            <person name="Lipzen A."/>
            <person name="Pangilinan J."/>
            <person name="Dilworth D."/>
            <person name="Sandor L."/>
            <person name="Poggeler S."/>
            <person name="Barry K."/>
            <person name="Grigoriev I.V."/>
            <person name="Nowrousian M."/>
        </authorList>
    </citation>
    <scope>NUCLEOTIDE SEQUENCE [LARGE SCALE GENOMIC DNA]</scope>
    <source>
        <strain evidence="10 11">CBS 389.68</strain>
    </source>
</reference>
<feature type="compositionally biased region" description="Acidic residues" evidence="7">
    <location>
        <begin position="413"/>
        <end position="426"/>
    </location>
</feature>
<feature type="compositionally biased region" description="Acidic residues" evidence="7">
    <location>
        <begin position="195"/>
        <end position="212"/>
    </location>
</feature>
<dbReference type="GO" id="GO:0031499">
    <property type="term" value="C:TRAMP complex"/>
    <property type="evidence" value="ECO:0007669"/>
    <property type="project" value="TreeGrafter"/>
</dbReference>
<proteinExistence type="inferred from homology"/>
<evidence type="ECO:0000259" key="8">
    <source>
        <dbReference type="Pfam" id="PF03828"/>
    </source>
</evidence>
<keyword evidence="5" id="KW-0479">Metal-binding</keyword>
<dbReference type="Pfam" id="PF22600">
    <property type="entry name" value="MTPAP-like_central"/>
    <property type="match status" value="1"/>
</dbReference>
<feature type="compositionally biased region" description="Pro residues" evidence="7">
    <location>
        <begin position="859"/>
        <end position="880"/>
    </location>
</feature>
<dbReference type="EMBL" id="ML220112">
    <property type="protein sequence ID" value="TGZ85433.1"/>
    <property type="molecule type" value="Genomic_DNA"/>
</dbReference>
<keyword evidence="11" id="KW-1185">Reference proteome</keyword>
<feature type="domain" description="PAP-associated" evidence="8">
    <location>
        <begin position="687"/>
        <end position="749"/>
    </location>
</feature>
<feature type="domain" description="Poly(A) RNA polymerase mitochondrial-like central palm" evidence="9">
    <location>
        <begin position="486"/>
        <end position="621"/>
    </location>
</feature>
<feature type="compositionally biased region" description="Basic and acidic residues" evidence="7">
    <location>
        <begin position="25"/>
        <end position="38"/>
    </location>
</feature>
<evidence type="ECO:0000313" key="11">
    <source>
        <dbReference type="Proteomes" id="UP000298138"/>
    </source>
</evidence>
<feature type="compositionally biased region" description="Basic and acidic residues" evidence="7">
    <location>
        <begin position="170"/>
        <end position="194"/>
    </location>
</feature>
<dbReference type="CDD" id="cd05402">
    <property type="entry name" value="NT_PAP_TUTase"/>
    <property type="match status" value="1"/>
</dbReference>
<evidence type="ECO:0000313" key="10">
    <source>
        <dbReference type="EMBL" id="TGZ85433.1"/>
    </source>
</evidence>
<dbReference type="GO" id="GO:0005730">
    <property type="term" value="C:nucleolus"/>
    <property type="evidence" value="ECO:0007669"/>
    <property type="project" value="TreeGrafter"/>
</dbReference>
<dbReference type="GO" id="GO:0046872">
    <property type="term" value="F:metal ion binding"/>
    <property type="evidence" value="ECO:0007669"/>
    <property type="project" value="UniProtKB-KW"/>
</dbReference>
<dbReference type="Gene3D" id="3.30.460.10">
    <property type="entry name" value="Beta Polymerase, domain 2"/>
    <property type="match status" value="1"/>
</dbReference>
<evidence type="ECO:0000256" key="2">
    <source>
        <dbReference type="ARBA" id="ARBA00008593"/>
    </source>
</evidence>
<organism evidence="10 11">
    <name type="scientific">Ascodesmis nigricans</name>
    <dbReference type="NCBI Taxonomy" id="341454"/>
    <lineage>
        <taxon>Eukaryota</taxon>
        <taxon>Fungi</taxon>
        <taxon>Dikarya</taxon>
        <taxon>Ascomycota</taxon>
        <taxon>Pezizomycotina</taxon>
        <taxon>Pezizomycetes</taxon>
        <taxon>Pezizales</taxon>
        <taxon>Ascodesmidaceae</taxon>
        <taxon>Ascodesmis</taxon>
    </lineage>
</organism>
<dbReference type="SUPFAM" id="SSF81631">
    <property type="entry name" value="PAP/OAS1 substrate-binding domain"/>
    <property type="match status" value="1"/>
</dbReference>
<feature type="region of interest" description="Disordered" evidence="7">
    <location>
        <begin position="839"/>
        <end position="944"/>
    </location>
</feature>
<evidence type="ECO:0000256" key="3">
    <source>
        <dbReference type="ARBA" id="ARBA00012388"/>
    </source>
</evidence>
<evidence type="ECO:0000259" key="9">
    <source>
        <dbReference type="Pfam" id="PF22600"/>
    </source>
</evidence>
<keyword evidence="4" id="KW-0808">Transferase</keyword>
<comment type="similarity">
    <text evidence="2">Belongs to the DNA polymerase type-B-like family.</text>
</comment>
<dbReference type="GO" id="GO:0043634">
    <property type="term" value="P:polyadenylation-dependent ncRNA catabolic process"/>
    <property type="evidence" value="ECO:0007669"/>
    <property type="project" value="TreeGrafter"/>
</dbReference>
<dbReference type="AlphaFoldDB" id="A0A4S2N830"/>
<dbReference type="GO" id="GO:1990817">
    <property type="term" value="F:poly(A) RNA polymerase activity"/>
    <property type="evidence" value="ECO:0007669"/>
    <property type="project" value="UniProtKB-EC"/>
</dbReference>
<keyword evidence="6" id="KW-0460">Magnesium</keyword>
<dbReference type="OrthoDB" id="273917at2759"/>
<dbReference type="InterPro" id="IPR002058">
    <property type="entry name" value="PAP_assoc"/>
</dbReference>
<dbReference type="Pfam" id="PF03828">
    <property type="entry name" value="PAP_assoc"/>
    <property type="match status" value="1"/>
</dbReference>
<protein>
    <recommendedName>
        <fullName evidence="3">polynucleotide adenylyltransferase</fullName>
        <ecNumber evidence="3">2.7.7.19</ecNumber>
    </recommendedName>
</protein>
<dbReference type="PANTHER" id="PTHR23092:SF15">
    <property type="entry name" value="INACTIVE NON-CANONICAL POLY(A) RNA POLYMERASE PROTEIN TRF4-2-RELATED"/>
    <property type="match status" value="1"/>
</dbReference>
<dbReference type="GO" id="GO:0003729">
    <property type="term" value="F:mRNA binding"/>
    <property type="evidence" value="ECO:0007669"/>
    <property type="project" value="TreeGrafter"/>
</dbReference>
<feature type="region of interest" description="Disordered" evidence="7">
    <location>
        <begin position="308"/>
        <end position="457"/>
    </location>
</feature>
<feature type="compositionally biased region" description="Basic and acidic residues" evidence="7">
    <location>
        <begin position="348"/>
        <end position="359"/>
    </location>
</feature>
<feature type="compositionally biased region" description="Low complexity" evidence="7">
    <location>
        <begin position="213"/>
        <end position="243"/>
    </location>
</feature>
<sequence>MAPRDDHSRRRSRSRSPHNNPPSRPRADRERDYRDRDPPSFTADSRSSFADRDFSFTGPRTESGRTFQAAADAYRPPPPSSYRDRNRSRSPKRSRGYGGESYRPGGGGDRYGGSRRGRGPNRRGGFGNGDRPKWVPPPAHDRELMRFDFREKTPELMPGMVTGGFVVNLDDHVEETNGEKEEEGKDTVGQAEKEESMEEDGGAAMEMSDDDTPATAPADTTVKPTPTTTDKASGPGEASAPAQSPAPAPPIPEKKRIDASIPGTAPASETEKPKFDVINMIRQAKAKAAAEKSAPVDKVAANDDFISFDFLEPEKPESESDSEERYRRDGKNRRLNDGSKGAPGVADDADKPFSHRENLHGAYVPKDNGPPGAGDYRSAGDLGPPPGLAAKKEKKKEKEAERRRKKNRNNDNWTEESDESDTDGSDIADIPKKRKRKYEEISRDNRGADGNVTGEWRIRDASVDPTPWVRDSGVDHSKSSDMLNWLHKEIIDFTTYIQPRPYEHAVRLDLIHRVRRVIRNLWPDCDVRVFGSFAADLYLPNSDMDLVVVSESFGRHSLPRYSGSKTLWTAASSLKQAGYVQYGSIKVIAKARVPIIKFVDAETGLNVDISFENDSGLIANKTFQDWRIKYPAMPVIVTIIKHFIAMRGLNEVYIGGIGSFSITCMVVSLLQLLPSVQSGKLDPSLHLGLILMEFFDLYGKRFDTRNVGIRVSDPPGYFRKRDVFSTDSQPKSQQQMYLLSIQDPNNASNDISRASYQIQTILACFSEAHDALKKQMRRLSEIEDDEAKGVSAFDARKERSILGVILGGDYTHMEKVREKLKRVYVANIGTWTDIDEMEKRRKGILPPPPPPPPEKEKWVPPPPPPPPLPDEPVPTLPPPSSKGRYQDVRNGGSSGNDGRNNNTGGGRGGRGGRGGGAGRGGRNQPPARGRGAKAGTRLNPLCLE</sequence>
<dbReference type="InterPro" id="IPR045862">
    <property type="entry name" value="Trf4-like"/>
</dbReference>
<dbReference type="Gene3D" id="1.10.1410.10">
    <property type="match status" value="1"/>
</dbReference>
<feature type="region of interest" description="Disordered" evidence="7">
    <location>
        <begin position="1"/>
        <end position="145"/>
    </location>
</feature>
<feature type="compositionally biased region" description="Gly residues" evidence="7">
    <location>
        <begin position="903"/>
        <end position="921"/>
    </location>
</feature>
<name>A0A4S2N830_9PEZI</name>
<dbReference type="GO" id="GO:0031123">
    <property type="term" value="P:RNA 3'-end processing"/>
    <property type="evidence" value="ECO:0007669"/>
    <property type="project" value="TreeGrafter"/>
</dbReference>
<dbReference type="SUPFAM" id="SSF81301">
    <property type="entry name" value="Nucleotidyltransferase"/>
    <property type="match status" value="1"/>
</dbReference>
<dbReference type="InterPro" id="IPR054708">
    <property type="entry name" value="MTPAP-like_central"/>
</dbReference>
<dbReference type="GO" id="GO:0010605">
    <property type="term" value="P:negative regulation of macromolecule metabolic process"/>
    <property type="evidence" value="ECO:0007669"/>
    <property type="project" value="UniProtKB-ARBA"/>
</dbReference>
<dbReference type="FunFam" id="3.30.460.10:FF:000006">
    <property type="entry name" value="non-canonical poly(A) RNA polymerase PAPD5"/>
    <property type="match status" value="1"/>
</dbReference>
<dbReference type="InterPro" id="IPR043519">
    <property type="entry name" value="NT_sf"/>
</dbReference>
<feature type="compositionally biased region" description="Basic and acidic residues" evidence="7">
    <location>
        <begin position="312"/>
        <end position="337"/>
    </location>
</feature>
<feature type="region of interest" description="Disordered" evidence="7">
    <location>
        <begin position="170"/>
        <end position="275"/>
    </location>
</feature>
<gene>
    <name evidence="10" type="ORF">EX30DRAFT_326516</name>
</gene>
<evidence type="ECO:0000256" key="1">
    <source>
        <dbReference type="ARBA" id="ARBA00001936"/>
    </source>
</evidence>
<dbReference type="EC" id="2.7.7.19" evidence="3"/>
<feature type="compositionally biased region" description="Basic and acidic residues" evidence="7">
    <location>
        <begin position="437"/>
        <end position="447"/>
    </location>
</feature>
<dbReference type="InParanoid" id="A0A4S2N830"/>
<dbReference type="STRING" id="341454.A0A4S2N830"/>
<evidence type="ECO:0000256" key="4">
    <source>
        <dbReference type="ARBA" id="ARBA00022679"/>
    </source>
</evidence>
<feature type="compositionally biased region" description="Gly residues" evidence="7">
    <location>
        <begin position="96"/>
        <end position="111"/>
    </location>
</feature>
<dbReference type="PANTHER" id="PTHR23092">
    <property type="entry name" value="POLY(A) RNA POLYMERASE"/>
    <property type="match status" value="1"/>
</dbReference>